<feature type="compositionally biased region" description="Basic and acidic residues" evidence="1">
    <location>
        <begin position="109"/>
        <end position="130"/>
    </location>
</feature>
<dbReference type="Proteomes" id="UP000305067">
    <property type="component" value="Unassembled WGS sequence"/>
</dbReference>
<feature type="region of interest" description="Disordered" evidence="1">
    <location>
        <begin position="1"/>
        <end position="164"/>
    </location>
</feature>
<dbReference type="OrthoDB" id="3365399at2759"/>
<dbReference type="AlphaFoldDB" id="A0A5C3QIM3"/>
<organism evidence="3 4">
    <name type="scientific">Pterulicium gracile</name>
    <dbReference type="NCBI Taxonomy" id="1884261"/>
    <lineage>
        <taxon>Eukaryota</taxon>
        <taxon>Fungi</taxon>
        <taxon>Dikarya</taxon>
        <taxon>Basidiomycota</taxon>
        <taxon>Agaricomycotina</taxon>
        <taxon>Agaricomycetes</taxon>
        <taxon>Agaricomycetidae</taxon>
        <taxon>Agaricales</taxon>
        <taxon>Pleurotineae</taxon>
        <taxon>Pterulaceae</taxon>
        <taxon>Pterulicium</taxon>
    </lineage>
</organism>
<feature type="region of interest" description="Disordered" evidence="1">
    <location>
        <begin position="340"/>
        <end position="365"/>
    </location>
</feature>
<name>A0A5C3QIM3_9AGAR</name>
<keyword evidence="4" id="KW-1185">Reference proteome</keyword>
<sequence length="444" mass="48618">MPPRPRPKPRKKAADTTGASTSAATTGSSAPTSGSGAAASSSTPQEDEDEYFFRNRNRSNAAWRNLDQATREVPKRASPDSDDDHSDSIGGSPRKKHKRKQKETGSIPDWEHKLRLLSEDVNSDHRGGKDSEDDVVEVLGGSKPQDRRRRGRSRSKSITPPPEITAGQLFSIKQIVKSALGADAQPTVSHAAALDIDDDEIEDEFSFTLDPELQQIARQSKLQNRNKMKGVYSREASEAYEERPGADEDIRMSIKWVPHPQDPNGLKVKEWDKKMLRSDSFRVLFEAIADEVGTIADTLIVTVDRQRIFPSTTPLALNLRFSAKLEAYDKVTYDYIRAQRDKTPSLESPPASPSRKAASPDPTSEKLKLTLRTAKAGVKDVSLAVRTTTTCGAVVQAFVKAAGLVGKVKVENGRVSVDGDKLDNDVVMGDVDVEDGDMVEVVGL</sequence>
<protein>
    <recommendedName>
        <fullName evidence="2">Ubiquitin-like domain-containing protein</fullName>
    </recommendedName>
</protein>
<gene>
    <name evidence="3" type="ORF">BDV98DRAFT_567521</name>
</gene>
<evidence type="ECO:0000313" key="4">
    <source>
        <dbReference type="Proteomes" id="UP000305067"/>
    </source>
</evidence>
<evidence type="ECO:0000259" key="2">
    <source>
        <dbReference type="PROSITE" id="PS50053"/>
    </source>
</evidence>
<dbReference type="InterPro" id="IPR000626">
    <property type="entry name" value="Ubiquitin-like_dom"/>
</dbReference>
<feature type="compositionally biased region" description="Basic residues" evidence="1">
    <location>
        <begin position="146"/>
        <end position="155"/>
    </location>
</feature>
<proteinExistence type="predicted"/>
<evidence type="ECO:0000256" key="1">
    <source>
        <dbReference type="SAM" id="MobiDB-lite"/>
    </source>
</evidence>
<feature type="compositionally biased region" description="Basic residues" evidence="1">
    <location>
        <begin position="1"/>
        <end position="11"/>
    </location>
</feature>
<evidence type="ECO:0000313" key="3">
    <source>
        <dbReference type="EMBL" id="TFL01776.1"/>
    </source>
</evidence>
<dbReference type="InterPro" id="IPR029071">
    <property type="entry name" value="Ubiquitin-like_domsf"/>
</dbReference>
<dbReference type="SUPFAM" id="SSF54236">
    <property type="entry name" value="Ubiquitin-like"/>
    <property type="match status" value="1"/>
</dbReference>
<feature type="compositionally biased region" description="Basic and acidic residues" evidence="1">
    <location>
        <begin position="69"/>
        <end position="79"/>
    </location>
</feature>
<dbReference type="Pfam" id="PF11976">
    <property type="entry name" value="Rad60-SLD"/>
    <property type="match status" value="1"/>
</dbReference>
<reference evidence="3 4" key="1">
    <citation type="journal article" date="2019" name="Nat. Ecol. Evol.">
        <title>Megaphylogeny resolves global patterns of mushroom evolution.</title>
        <authorList>
            <person name="Varga T."/>
            <person name="Krizsan K."/>
            <person name="Foldi C."/>
            <person name="Dima B."/>
            <person name="Sanchez-Garcia M."/>
            <person name="Sanchez-Ramirez S."/>
            <person name="Szollosi G.J."/>
            <person name="Szarkandi J.G."/>
            <person name="Papp V."/>
            <person name="Albert L."/>
            <person name="Andreopoulos W."/>
            <person name="Angelini C."/>
            <person name="Antonin V."/>
            <person name="Barry K.W."/>
            <person name="Bougher N.L."/>
            <person name="Buchanan P."/>
            <person name="Buyck B."/>
            <person name="Bense V."/>
            <person name="Catcheside P."/>
            <person name="Chovatia M."/>
            <person name="Cooper J."/>
            <person name="Damon W."/>
            <person name="Desjardin D."/>
            <person name="Finy P."/>
            <person name="Geml J."/>
            <person name="Haridas S."/>
            <person name="Hughes K."/>
            <person name="Justo A."/>
            <person name="Karasinski D."/>
            <person name="Kautmanova I."/>
            <person name="Kiss B."/>
            <person name="Kocsube S."/>
            <person name="Kotiranta H."/>
            <person name="LaButti K.M."/>
            <person name="Lechner B.E."/>
            <person name="Liimatainen K."/>
            <person name="Lipzen A."/>
            <person name="Lukacs Z."/>
            <person name="Mihaltcheva S."/>
            <person name="Morgado L.N."/>
            <person name="Niskanen T."/>
            <person name="Noordeloos M.E."/>
            <person name="Ohm R.A."/>
            <person name="Ortiz-Santana B."/>
            <person name="Ovrebo C."/>
            <person name="Racz N."/>
            <person name="Riley R."/>
            <person name="Savchenko A."/>
            <person name="Shiryaev A."/>
            <person name="Soop K."/>
            <person name="Spirin V."/>
            <person name="Szebenyi C."/>
            <person name="Tomsovsky M."/>
            <person name="Tulloss R.E."/>
            <person name="Uehling J."/>
            <person name="Grigoriev I.V."/>
            <person name="Vagvolgyi C."/>
            <person name="Papp T."/>
            <person name="Martin F.M."/>
            <person name="Miettinen O."/>
            <person name="Hibbett D.S."/>
            <person name="Nagy L.G."/>
        </authorList>
    </citation>
    <scope>NUCLEOTIDE SEQUENCE [LARGE SCALE GENOMIC DNA]</scope>
    <source>
        <strain evidence="3 4">CBS 309.79</strain>
    </source>
</reference>
<dbReference type="STRING" id="1884261.A0A5C3QIM3"/>
<dbReference type="Gene3D" id="3.10.20.90">
    <property type="entry name" value="Phosphatidylinositol 3-kinase Catalytic Subunit, Chain A, domain 1"/>
    <property type="match status" value="1"/>
</dbReference>
<dbReference type="PROSITE" id="PS50053">
    <property type="entry name" value="UBIQUITIN_2"/>
    <property type="match status" value="1"/>
</dbReference>
<dbReference type="InterPro" id="IPR022617">
    <property type="entry name" value="Rad60/SUMO-like_dom"/>
</dbReference>
<feature type="compositionally biased region" description="Low complexity" evidence="1">
    <location>
        <begin position="15"/>
        <end position="43"/>
    </location>
</feature>
<feature type="domain" description="Ubiquitin-like" evidence="2">
    <location>
        <begin position="367"/>
        <end position="442"/>
    </location>
</feature>
<dbReference type="EMBL" id="ML178824">
    <property type="protein sequence ID" value="TFL01776.1"/>
    <property type="molecule type" value="Genomic_DNA"/>
</dbReference>
<accession>A0A5C3QIM3</accession>